<accession>A0A2R7Y6R2</accession>
<proteinExistence type="predicted"/>
<dbReference type="AlphaFoldDB" id="A0A2R7Y6R2"/>
<dbReference type="PANTHER" id="PTHR39081">
    <property type="entry name" value="MUT7-C DOMAIN-CONTAINING PROTEIN"/>
    <property type="match status" value="1"/>
</dbReference>
<evidence type="ECO:0000259" key="1">
    <source>
        <dbReference type="Pfam" id="PF01927"/>
    </source>
</evidence>
<gene>
    <name evidence="2" type="ORF">B7O98_01850</name>
</gene>
<protein>
    <recommendedName>
        <fullName evidence="1">Mut7-C RNAse domain-containing protein</fullName>
    </recommendedName>
</protein>
<evidence type="ECO:0000313" key="2">
    <source>
        <dbReference type="EMBL" id="PUA33203.1"/>
    </source>
</evidence>
<sequence>MSCNCGLRGLMKFVVDAMLGNLARWLRMLGYDTLYSRKAEDWRILRVAEKSSRIIVTRDVGLFRKARKKGLEAVLISTDDVSKMLAQLSLEVGVELKFNPSNTRCPKCNTLLERMNKAEALSLLPKDLGVKYEDFWRCPKCRKIYWQGNHWKTISETLDEALRLKAGLTSNGKQ</sequence>
<comment type="caution">
    <text evidence="2">The sequence shown here is derived from an EMBL/GenBank/DDBJ whole genome shotgun (WGS) entry which is preliminary data.</text>
</comment>
<reference evidence="2 3" key="1">
    <citation type="journal article" date="2018" name="Syst. Appl. Microbiol.">
        <title>A new symbiotic nanoarchaeote (Candidatus Nanoclepta minutus) and its host (Zestosphaera tikiterensis gen. nov., sp. nov.) from a New Zealand hot spring.</title>
        <authorList>
            <person name="St John E."/>
            <person name="Liu Y."/>
            <person name="Podar M."/>
            <person name="Stott M.B."/>
            <person name="Meneghin J."/>
            <person name="Chen Z."/>
            <person name="Lagutin K."/>
            <person name="Mitchell K."/>
            <person name="Reysenbach A.L."/>
        </authorList>
    </citation>
    <scope>NUCLEOTIDE SEQUENCE [LARGE SCALE GENOMIC DNA]</scope>
    <source>
        <strain evidence="2">NZ3</strain>
    </source>
</reference>
<dbReference type="Pfam" id="PF01927">
    <property type="entry name" value="Mut7-C"/>
    <property type="match status" value="1"/>
</dbReference>
<organism evidence="2 3">
    <name type="scientific">Zestosphaera tikiterensis</name>
    <dbReference type="NCBI Taxonomy" id="1973259"/>
    <lineage>
        <taxon>Archaea</taxon>
        <taxon>Thermoproteota</taxon>
        <taxon>Thermoprotei</taxon>
        <taxon>Desulfurococcales</taxon>
        <taxon>Desulfurococcaceae</taxon>
        <taxon>Zestosphaera</taxon>
    </lineage>
</organism>
<evidence type="ECO:0000313" key="3">
    <source>
        <dbReference type="Proteomes" id="UP000244093"/>
    </source>
</evidence>
<name>A0A2R7Y6R2_9CREN</name>
<dbReference type="PANTHER" id="PTHR39081:SF1">
    <property type="entry name" value="MUT7-C RNASE DOMAIN-CONTAINING PROTEIN"/>
    <property type="match status" value="1"/>
</dbReference>
<dbReference type="Proteomes" id="UP000244093">
    <property type="component" value="Unassembled WGS sequence"/>
</dbReference>
<dbReference type="InterPro" id="IPR029060">
    <property type="entry name" value="PIN-like_dom_sf"/>
</dbReference>
<dbReference type="EMBL" id="NBVN01000002">
    <property type="protein sequence ID" value="PUA33203.1"/>
    <property type="molecule type" value="Genomic_DNA"/>
</dbReference>
<dbReference type="SUPFAM" id="SSF88723">
    <property type="entry name" value="PIN domain-like"/>
    <property type="match status" value="1"/>
</dbReference>
<dbReference type="InterPro" id="IPR002782">
    <property type="entry name" value="Mut7-C_RNAse_dom"/>
</dbReference>
<feature type="domain" description="Mut7-C RNAse" evidence="1">
    <location>
        <begin position="11"/>
        <end position="157"/>
    </location>
</feature>